<dbReference type="eggNOG" id="COG0303">
    <property type="taxonomic scope" value="Bacteria"/>
</dbReference>
<reference evidence="9" key="1">
    <citation type="submission" date="2007-07" db="EMBL/GenBank/DDBJ databases">
        <title>Complete genome sequence of Campylobacter hominis ATCC BAA-381, a commensal isolated from the human gastrointestinal tract.</title>
        <authorList>
            <person name="Fouts D.E."/>
            <person name="Mongodin E.F."/>
            <person name="Puiu D."/>
            <person name="Sebastian Y."/>
            <person name="Miller W.G."/>
            <person name="Mandrell R.E."/>
            <person name="Nelson K.E."/>
        </authorList>
    </citation>
    <scope>NUCLEOTIDE SEQUENCE [LARGE SCALE GENOMIC DNA]</scope>
    <source>
        <strain evidence="9">ATCC BAA-381 / LMG 19568 / NCTC 13146 / CH001A</strain>
    </source>
</reference>
<keyword evidence="6" id="KW-0479">Metal-binding</keyword>
<dbReference type="NCBIfam" id="TIGR00177">
    <property type="entry name" value="molyb_syn"/>
    <property type="match status" value="1"/>
</dbReference>
<dbReference type="InterPro" id="IPR005110">
    <property type="entry name" value="MoeA_linker/N"/>
</dbReference>
<comment type="function">
    <text evidence="1 6">Catalyzes the insertion of molybdate into adenylated molybdopterin with the concomitant release of AMP.</text>
</comment>
<dbReference type="EMBL" id="CP000776">
    <property type="protein sequence ID" value="ABS52170.1"/>
    <property type="molecule type" value="Genomic_DNA"/>
</dbReference>
<dbReference type="UniPathway" id="UPA00344"/>
<comment type="catalytic activity">
    <reaction evidence="5">
        <text>adenylyl-molybdopterin + molybdate = Mo-molybdopterin + AMP + H(+)</text>
        <dbReference type="Rhea" id="RHEA:35047"/>
        <dbReference type="ChEBI" id="CHEBI:15378"/>
        <dbReference type="ChEBI" id="CHEBI:36264"/>
        <dbReference type="ChEBI" id="CHEBI:62727"/>
        <dbReference type="ChEBI" id="CHEBI:71302"/>
        <dbReference type="ChEBI" id="CHEBI:456215"/>
        <dbReference type="EC" id="2.10.1.1"/>
    </reaction>
</comment>
<dbReference type="SUPFAM" id="SSF53218">
    <property type="entry name" value="Molybdenum cofactor biosynthesis proteins"/>
    <property type="match status" value="1"/>
</dbReference>
<evidence type="ECO:0000256" key="3">
    <source>
        <dbReference type="ARBA" id="ARBA00010763"/>
    </source>
</evidence>
<dbReference type="Gene3D" id="3.40.980.10">
    <property type="entry name" value="MoaB/Mog-like domain"/>
    <property type="match status" value="1"/>
</dbReference>
<dbReference type="Proteomes" id="UP000002407">
    <property type="component" value="Chromosome"/>
</dbReference>
<comment type="pathway">
    <text evidence="2 6">Cofactor biosynthesis; molybdopterin biosynthesis.</text>
</comment>
<dbReference type="Gene3D" id="2.170.190.11">
    <property type="entry name" value="Molybdopterin biosynthesis moea protein, domain 3"/>
    <property type="match status" value="1"/>
</dbReference>
<comment type="similarity">
    <text evidence="3 6">Belongs to the MoeA family.</text>
</comment>
<dbReference type="InterPro" id="IPR036135">
    <property type="entry name" value="MoeA_linker/N_sf"/>
</dbReference>
<dbReference type="PANTHER" id="PTHR10192:SF5">
    <property type="entry name" value="GEPHYRIN"/>
    <property type="match status" value="1"/>
</dbReference>
<evidence type="ECO:0000256" key="4">
    <source>
        <dbReference type="ARBA" id="ARBA00023150"/>
    </source>
</evidence>
<protein>
    <recommendedName>
        <fullName evidence="6">Molybdopterin molybdenumtransferase</fullName>
        <ecNumber evidence="6">2.10.1.1</ecNumber>
    </recommendedName>
</protein>
<dbReference type="GO" id="GO:0005829">
    <property type="term" value="C:cytosol"/>
    <property type="evidence" value="ECO:0007669"/>
    <property type="project" value="TreeGrafter"/>
</dbReference>
<organism evidence="8 9">
    <name type="scientific">Campylobacter hominis (strain ATCC BAA-381 / DSM 21671 / CCUG 45161 / LMG 19568 / NCTC 13146 / CH001A)</name>
    <dbReference type="NCBI Taxonomy" id="360107"/>
    <lineage>
        <taxon>Bacteria</taxon>
        <taxon>Pseudomonadati</taxon>
        <taxon>Campylobacterota</taxon>
        <taxon>Epsilonproteobacteria</taxon>
        <taxon>Campylobacterales</taxon>
        <taxon>Campylobacteraceae</taxon>
        <taxon>Campylobacter</taxon>
    </lineage>
</organism>
<evidence type="ECO:0000256" key="5">
    <source>
        <dbReference type="ARBA" id="ARBA00047317"/>
    </source>
</evidence>
<dbReference type="HOGENOM" id="CLU_010186_7_1_7"/>
<keyword evidence="4 6" id="KW-0501">Molybdenum cofactor biosynthesis</keyword>
<gene>
    <name evidence="8" type="ordered locus">CHAB381_0011</name>
</gene>
<proteinExistence type="inferred from homology"/>
<dbReference type="GO" id="GO:0046872">
    <property type="term" value="F:metal ion binding"/>
    <property type="evidence" value="ECO:0007669"/>
    <property type="project" value="UniProtKB-UniRule"/>
</dbReference>
<dbReference type="GO" id="GO:0061599">
    <property type="term" value="F:molybdopterin molybdotransferase activity"/>
    <property type="evidence" value="ECO:0007669"/>
    <property type="project" value="UniProtKB-UniRule"/>
</dbReference>
<keyword evidence="6" id="KW-0500">Molybdenum</keyword>
<dbReference type="KEGG" id="cha:CHAB381_0011"/>
<keyword evidence="6" id="KW-0808">Transferase</keyword>
<dbReference type="STRING" id="360107.CHAB381_0011"/>
<dbReference type="SUPFAM" id="SSF63882">
    <property type="entry name" value="MoeA N-terminal region -like"/>
    <property type="match status" value="1"/>
</dbReference>
<evidence type="ECO:0000256" key="6">
    <source>
        <dbReference type="RuleBase" id="RU365090"/>
    </source>
</evidence>
<sequence length="403" mass="44661">MIDYNESLKILKANLPVYERVENVCINDASGRILAIDLKAKNDFPRFKTASMDGYAVSFDDLKNGILKFKILGETPAGKFPDFKIKSAECVKTFTGAILCENADTIVPIENVEISGDDEILIKESVSENFAVRKIGESYKKNEILLKKGTRLDFASLGLLAELGFSKINVFSRPKIAILVTGSELLEIGQKAQNDSQIYSSNHIILNALIHSWGGDSEVLPIIKDDKNALKNAVEKALENCDFLITTGGVSVGDYDFMRDIMHSPDFEILIDKVAVKPGRHIKIAKFGEKLIFALPGFSVSAAVMSFLFVRETLNEILNIHENFKISAVLAENYMKKSKFLEFVPCSLKIENTKIFASIYGKKSGSSAIISNLINSDLFLAPLEKTELKKGEIVEVLLLKSKF</sequence>
<dbReference type="OrthoDB" id="9804758at2"/>
<dbReference type="SUPFAM" id="SSF63867">
    <property type="entry name" value="MoeA C-terminal domain-like"/>
    <property type="match status" value="1"/>
</dbReference>
<dbReference type="RefSeq" id="WP_011991480.1">
    <property type="nucleotide sequence ID" value="NC_009714.1"/>
</dbReference>
<dbReference type="CDD" id="cd00887">
    <property type="entry name" value="MoeA"/>
    <property type="match status" value="1"/>
</dbReference>
<accession>A7HZE2</accession>
<dbReference type="GO" id="GO:0006777">
    <property type="term" value="P:Mo-molybdopterin cofactor biosynthetic process"/>
    <property type="evidence" value="ECO:0007669"/>
    <property type="project" value="UniProtKB-UniRule"/>
</dbReference>
<keyword evidence="6" id="KW-0460">Magnesium</keyword>
<dbReference type="InterPro" id="IPR036425">
    <property type="entry name" value="MoaB/Mog-like_dom_sf"/>
</dbReference>
<evidence type="ECO:0000256" key="1">
    <source>
        <dbReference type="ARBA" id="ARBA00002901"/>
    </source>
</evidence>
<evidence type="ECO:0000256" key="2">
    <source>
        <dbReference type="ARBA" id="ARBA00005046"/>
    </source>
</evidence>
<dbReference type="InterPro" id="IPR036688">
    <property type="entry name" value="MoeA_C_domain_IV_sf"/>
</dbReference>
<evidence type="ECO:0000259" key="7">
    <source>
        <dbReference type="SMART" id="SM00852"/>
    </source>
</evidence>
<dbReference type="Pfam" id="PF03454">
    <property type="entry name" value="MoeA_C"/>
    <property type="match status" value="1"/>
</dbReference>
<dbReference type="Pfam" id="PF00994">
    <property type="entry name" value="MoCF_biosynth"/>
    <property type="match status" value="1"/>
</dbReference>
<dbReference type="PANTHER" id="PTHR10192">
    <property type="entry name" value="MOLYBDOPTERIN BIOSYNTHESIS PROTEIN"/>
    <property type="match status" value="1"/>
</dbReference>
<dbReference type="InterPro" id="IPR038987">
    <property type="entry name" value="MoeA-like"/>
</dbReference>
<feature type="domain" description="MoaB/Mog" evidence="7">
    <location>
        <begin position="177"/>
        <end position="316"/>
    </location>
</feature>
<dbReference type="Gene3D" id="2.40.340.10">
    <property type="entry name" value="MoeA, C-terminal, domain IV"/>
    <property type="match status" value="1"/>
</dbReference>
<dbReference type="Pfam" id="PF03453">
    <property type="entry name" value="MoeA_N"/>
    <property type="match status" value="1"/>
</dbReference>
<dbReference type="EC" id="2.10.1.1" evidence="6"/>
<evidence type="ECO:0000313" key="9">
    <source>
        <dbReference type="Proteomes" id="UP000002407"/>
    </source>
</evidence>
<dbReference type="AlphaFoldDB" id="A7HZE2"/>
<evidence type="ECO:0000313" key="8">
    <source>
        <dbReference type="EMBL" id="ABS52170.1"/>
    </source>
</evidence>
<dbReference type="SMART" id="SM00852">
    <property type="entry name" value="MoCF_biosynth"/>
    <property type="match status" value="1"/>
</dbReference>
<dbReference type="Gene3D" id="3.90.105.10">
    <property type="entry name" value="Molybdopterin biosynthesis moea protein, domain 2"/>
    <property type="match status" value="1"/>
</dbReference>
<dbReference type="InterPro" id="IPR005111">
    <property type="entry name" value="MoeA_C_domain_IV"/>
</dbReference>
<name>A7HZE2_CAMHC</name>
<dbReference type="InterPro" id="IPR001453">
    <property type="entry name" value="MoaB/Mog_dom"/>
</dbReference>
<keyword evidence="9" id="KW-1185">Reference proteome</keyword>
<comment type="cofactor">
    <cofactor evidence="6">
        <name>Mg(2+)</name>
        <dbReference type="ChEBI" id="CHEBI:18420"/>
    </cofactor>
</comment>